<name>A0A5N5V5U9_MYCPH</name>
<gene>
    <name evidence="1" type="ORF">MPHL21000_08655</name>
</gene>
<accession>A0A5N5V5U9</accession>
<organism evidence="1 2">
    <name type="scientific">Mycolicibacterium phlei DSM 43239 = CCUG 21000</name>
    <dbReference type="NCBI Taxonomy" id="1226750"/>
    <lineage>
        <taxon>Bacteria</taxon>
        <taxon>Bacillati</taxon>
        <taxon>Actinomycetota</taxon>
        <taxon>Actinomycetes</taxon>
        <taxon>Mycobacteriales</taxon>
        <taxon>Mycobacteriaceae</taxon>
        <taxon>Mycolicibacterium</taxon>
    </lineage>
</organism>
<comment type="caution">
    <text evidence="1">The sequence shown here is derived from an EMBL/GenBank/DDBJ whole genome shotgun (WGS) entry which is preliminary data.</text>
</comment>
<dbReference type="EMBL" id="ANBP01000009">
    <property type="protein sequence ID" value="KAB7757245.1"/>
    <property type="molecule type" value="Genomic_DNA"/>
</dbReference>
<keyword evidence="2" id="KW-1185">Reference proteome</keyword>
<dbReference type="Proteomes" id="UP000325690">
    <property type="component" value="Unassembled WGS sequence"/>
</dbReference>
<reference evidence="1 2" key="1">
    <citation type="submission" date="2012-10" db="EMBL/GenBank/DDBJ databases">
        <title>The draft sequence of the Mycobacterium pheli genome.</title>
        <authorList>
            <person name="Pettersson B.M.F."/>
            <person name="Das S."/>
            <person name="Dasgupta S."/>
            <person name="Bhattacharya A."/>
            <person name="Kirsebom L.A."/>
        </authorList>
    </citation>
    <scope>NUCLEOTIDE SEQUENCE [LARGE SCALE GENOMIC DNA]</scope>
    <source>
        <strain evidence="1 2">CCUG 21000</strain>
    </source>
</reference>
<proteinExistence type="predicted"/>
<dbReference type="AlphaFoldDB" id="A0A5N5V5U9"/>
<protein>
    <submittedName>
        <fullName evidence="1">Uncharacterized protein</fullName>
    </submittedName>
</protein>
<evidence type="ECO:0000313" key="1">
    <source>
        <dbReference type="EMBL" id="KAB7757245.1"/>
    </source>
</evidence>
<evidence type="ECO:0000313" key="2">
    <source>
        <dbReference type="Proteomes" id="UP000325690"/>
    </source>
</evidence>
<sequence>MHCSWLICWMRASEGGGASGPYSLPGNARMSTVWATSKRCSWLQSTISAASGVRSGQFRQSPALACEKVSLPRGPSEMVLAVSPLLGSDPGSTVITPAMRIPPSAINNSARLVAVARRSLHHAARSVGWSSAASGSGASAPIGRSGASNIRSIVTGVSHAVTSDAVVKLCGCA</sequence>